<dbReference type="GeneID" id="115981939"/>
<evidence type="ECO:0008006" key="13">
    <source>
        <dbReference type="Google" id="ProtNLM"/>
    </source>
</evidence>
<feature type="region of interest" description="Disordered" evidence="8">
    <location>
        <begin position="1080"/>
        <end position="1105"/>
    </location>
</feature>
<dbReference type="Pfam" id="PF04818">
    <property type="entry name" value="CID"/>
    <property type="match status" value="1"/>
</dbReference>
<keyword evidence="6" id="KW-0804">Transcription</keyword>
<evidence type="ECO:0000313" key="12">
    <source>
        <dbReference type="Proteomes" id="UP000594261"/>
    </source>
</evidence>
<accession>A0A7N2L7L8</accession>
<feature type="compositionally biased region" description="Basic and acidic residues" evidence="8">
    <location>
        <begin position="371"/>
        <end position="383"/>
    </location>
</feature>
<keyword evidence="5" id="KW-0287">Flowering</keyword>
<dbReference type="InterPro" id="IPR008942">
    <property type="entry name" value="ENTH_VHS"/>
</dbReference>
<evidence type="ECO:0000256" key="8">
    <source>
        <dbReference type="SAM" id="MobiDB-lite"/>
    </source>
</evidence>
<evidence type="ECO:0000313" key="11">
    <source>
        <dbReference type="EnsemblPlants" id="QL03p046389:mrna"/>
    </source>
</evidence>
<dbReference type="GO" id="GO:0009908">
    <property type="term" value="P:flower development"/>
    <property type="evidence" value="ECO:0007669"/>
    <property type="project" value="UniProtKB-KW"/>
</dbReference>
<evidence type="ECO:0000256" key="2">
    <source>
        <dbReference type="ARBA" id="ARBA00022473"/>
    </source>
</evidence>
<reference evidence="11 12" key="1">
    <citation type="journal article" date="2016" name="G3 (Bethesda)">
        <title>First Draft Assembly and Annotation of the Genome of a California Endemic Oak Quercus lobata Nee (Fagaceae).</title>
        <authorList>
            <person name="Sork V.L."/>
            <person name="Fitz-Gibbon S.T."/>
            <person name="Puiu D."/>
            <person name="Crepeau M."/>
            <person name="Gugger P.F."/>
            <person name="Sherman R."/>
            <person name="Stevens K."/>
            <person name="Langley C.H."/>
            <person name="Pellegrini M."/>
            <person name="Salzberg S.L."/>
        </authorList>
    </citation>
    <scope>NUCLEOTIDE SEQUENCE [LARGE SCALE GENOMIC DNA]</scope>
    <source>
        <strain evidence="11 12">cv. SW786</strain>
    </source>
</reference>
<dbReference type="SUPFAM" id="SSF63748">
    <property type="entry name" value="Tudor/PWWP/MBT"/>
    <property type="match status" value="1"/>
</dbReference>
<feature type="compositionally biased region" description="Polar residues" evidence="8">
    <location>
        <begin position="705"/>
        <end position="716"/>
    </location>
</feature>
<dbReference type="Gene3D" id="1.25.40.90">
    <property type="match status" value="1"/>
</dbReference>
<evidence type="ECO:0000256" key="4">
    <source>
        <dbReference type="ARBA" id="ARBA00023015"/>
    </source>
</evidence>
<dbReference type="PANTHER" id="PTHR12550">
    <property type="entry name" value="HEPATOMA-DERIVED GROWTH FACTOR-RELATED"/>
    <property type="match status" value="1"/>
</dbReference>
<dbReference type="EnsemblPlants" id="QL03p046389:mrna">
    <property type="protein sequence ID" value="QL03p046389:mrna"/>
    <property type="gene ID" value="QL03p046389"/>
</dbReference>
<dbReference type="PANTHER" id="PTHR12550:SF70">
    <property type="entry name" value="JIL-1 ANCHORING AND STABILIZING PROTEIN, ISOFORM A"/>
    <property type="match status" value="1"/>
</dbReference>
<dbReference type="InParanoid" id="A0A7N2L7L8"/>
<dbReference type="SMART" id="SM00582">
    <property type="entry name" value="RPR"/>
    <property type="match status" value="1"/>
</dbReference>
<proteinExistence type="predicted"/>
<evidence type="ECO:0000256" key="6">
    <source>
        <dbReference type="ARBA" id="ARBA00023163"/>
    </source>
</evidence>
<evidence type="ECO:0000256" key="5">
    <source>
        <dbReference type="ARBA" id="ARBA00023089"/>
    </source>
</evidence>
<dbReference type="PRINTS" id="PR01217">
    <property type="entry name" value="PRICHEXTENSN"/>
</dbReference>
<keyword evidence="7" id="KW-0539">Nucleus</keyword>
<dbReference type="FunFam" id="1.25.40.90:FF:000037">
    <property type="entry name" value="Enhancer of ag-4 2"/>
    <property type="match status" value="1"/>
</dbReference>
<feature type="compositionally biased region" description="Polar residues" evidence="8">
    <location>
        <begin position="560"/>
        <end position="572"/>
    </location>
</feature>
<reference evidence="11" key="2">
    <citation type="submission" date="2021-01" db="UniProtKB">
        <authorList>
            <consortium name="EnsemblPlants"/>
        </authorList>
    </citation>
    <scope>IDENTIFICATION</scope>
</reference>
<dbReference type="Pfam" id="PF00855">
    <property type="entry name" value="PWWP"/>
    <property type="match status" value="1"/>
</dbReference>
<evidence type="ECO:0000259" key="9">
    <source>
        <dbReference type="PROSITE" id="PS50812"/>
    </source>
</evidence>
<feature type="region of interest" description="Disordered" evidence="8">
    <location>
        <begin position="861"/>
        <end position="881"/>
    </location>
</feature>
<feature type="compositionally biased region" description="Polar residues" evidence="8">
    <location>
        <begin position="217"/>
        <end position="226"/>
    </location>
</feature>
<dbReference type="PROSITE" id="PS51391">
    <property type="entry name" value="CID"/>
    <property type="match status" value="1"/>
</dbReference>
<dbReference type="SMART" id="SM00293">
    <property type="entry name" value="PWWP"/>
    <property type="match status" value="1"/>
</dbReference>
<organism evidence="11 12">
    <name type="scientific">Quercus lobata</name>
    <name type="common">Valley oak</name>
    <dbReference type="NCBI Taxonomy" id="97700"/>
    <lineage>
        <taxon>Eukaryota</taxon>
        <taxon>Viridiplantae</taxon>
        <taxon>Streptophyta</taxon>
        <taxon>Embryophyta</taxon>
        <taxon>Tracheophyta</taxon>
        <taxon>Spermatophyta</taxon>
        <taxon>Magnoliopsida</taxon>
        <taxon>eudicotyledons</taxon>
        <taxon>Gunneridae</taxon>
        <taxon>Pentapetalae</taxon>
        <taxon>rosids</taxon>
        <taxon>fabids</taxon>
        <taxon>Fagales</taxon>
        <taxon>Fagaceae</taxon>
        <taxon>Quercus</taxon>
    </lineage>
</organism>
<keyword evidence="3" id="KW-0507">mRNA processing</keyword>
<feature type="region of interest" description="Disordered" evidence="8">
    <location>
        <begin position="528"/>
        <end position="621"/>
    </location>
</feature>
<dbReference type="FunCoup" id="A0A7N2L7L8">
    <property type="interactions" value="2081"/>
</dbReference>
<evidence type="ECO:0000256" key="3">
    <source>
        <dbReference type="ARBA" id="ARBA00022664"/>
    </source>
</evidence>
<dbReference type="RefSeq" id="XP_030960238.1">
    <property type="nucleotide sequence ID" value="XM_031104378.1"/>
</dbReference>
<feature type="region of interest" description="Disordered" evidence="8">
    <location>
        <begin position="1150"/>
        <end position="1295"/>
    </location>
</feature>
<dbReference type="InterPro" id="IPR000313">
    <property type="entry name" value="PWWP_dom"/>
</dbReference>
<evidence type="ECO:0000256" key="7">
    <source>
        <dbReference type="ARBA" id="ARBA00023242"/>
    </source>
</evidence>
<gene>
    <name evidence="11" type="primary">LOC115981939</name>
</gene>
<feature type="compositionally biased region" description="Polar residues" evidence="8">
    <location>
        <begin position="583"/>
        <end position="597"/>
    </location>
</feature>
<feature type="region of interest" description="Disordered" evidence="8">
    <location>
        <begin position="1372"/>
        <end position="1428"/>
    </location>
</feature>
<feature type="region of interest" description="Disordered" evidence="8">
    <location>
        <begin position="695"/>
        <end position="767"/>
    </location>
</feature>
<feature type="compositionally biased region" description="Polar residues" evidence="8">
    <location>
        <begin position="758"/>
        <end position="767"/>
    </location>
</feature>
<evidence type="ECO:0000259" key="10">
    <source>
        <dbReference type="PROSITE" id="PS51391"/>
    </source>
</evidence>
<feature type="compositionally biased region" description="Low complexity" evidence="8">
    <location>
        <begin position="1270"/>
        <end position="1294"/>
    </location>
</feature>
<dbReference type="GO" id="GO:0005634">
    <property type="term" value="C:nucleus"/>
    <property type="evidence" value="ECO:0007669"/>
    <property type="project" value="UniProtKB-SubCell"/>
</dbReference>
<feature type="compositionally biased region" description="Low complexity" evidence="8">
    <location>
        <begin position="695"/>
        <end position="704"/>
    </location>
</feature>
<evidence type="ECO:0000256" key="1">
    <source>
        <dbReference type="ARBA" id="ARBA00004123"/>
    </source>
</evidence>
<feature type="domain" description="CID" evidence="10">
    <location>
        <begin position="883"/>
        <end position="1024"/>
    </location>
</feature>
<feature type="region of interest" description="Disordered" evidence="8">
    <location>
        <begin position="153"/>
        <end position="233"/>
    </location>
</feature>
<dbReference type="PROSITE" id="PS50812">
    <property type="entry name" value="PWWP"/>
    <property type="match status" value="1"/>
</dbReference>
<feature type="compositionally biased region" description="Pro residues" evidence="8">
    <location>
        <begin position="1176"/>
        <end position="1269"/>
    </location>
</feature>
<keyword evidence="12" id="KW-1185">Reference proteome</keyword>
<dbReference type="Proteomes" id="UP000594261">
    <property type="component" value="Chromosome 3"/>
</dbReference>
<keyword evidence="2" id="KW-0217">Developmental protein</keyword>
<dbReference type="Gramene" id="QL03p046389:mrna">
    <property type="protein sequence ID" value="QL03p046389:mrna"/>
    <property type="gene ID" value="QL03p046389"/>
</dbReference>
<feature type="compositionally biased region" description="Polar residues" evidence="8">
    <location>
        <begin position="1464"/>
        <end position="1474"/>
    </location>
</feature>
<protein>
    <recommendedName>
        <fullName evidence="13">ENHANCER OF AG-4 protein 2</fullName>
    </recommendedName>
</protein>
<dbReference type="OMA" id="GKHENSP"/>
<sequence length="1533" mass="164948">MAPARRRGANNKAKDKKSQLSVGDLVLAKVKGFPAWPAKISKPEEFKHQPDPKKHFVEFFGTREIGFVAPADIQAFTNEVKSKLSARCQGKTVRFFSQAVDEICVAFDELQNKKSSGFRDGADKSDVGCEALSVNEVEVDSKVETGKATYSGDALNESLSDSGSKLGRCSQRRGGTDIQDVKPSISCSADDSLSPDMSPEKNNSKSGGGNCKEHVLMTSSPDNSSFPKEEASDDEFVEDAVCTKQHGKEQKVLTTGNKLKKMGTVSKKRREGAVEVHKAGTSAVISLKDGSDGCSVDRLESVERLKDGIKGKIASSSMREFSLSPLKADSDINAGKKSKDLLKAKKHVIVPDNMLDSGVVSDKQIKGKLSGTEKRTQDRHGKANDGANDILPAKKLKRVDIGDDAAHGSHAKRIKSVSPNPNVDKKALKRTEFKRSTMSVKAESTLALRTQTGIVGSNASGNEAVLPVTKRRRRALEAMSDSDTLTTDDKTEIIPLIMKNDVSCSSNVKVPGSQLHKKRRAVCLFDEDDDESKTPVHGGSAGNVKAPSYVSDATKRSDANNDGSNNAQQGVSTRFGDGCLKESPSQSHNESLSPSEVQTDEKRPQKAMAVQVSHSPGKLESEQLSFKEQLLSKDQLSFKEAKYVLVSPGKSPPLGPAPKSVAEQHKVAKLGAKVSGTGTQKKGQAVSAKGLGVVSNSMNSSQNQATIQRNRPSSSGERSKATPKSISRIDELTLLSENSVEYNSLPDERDEAGRENKNSSLIDSKTSESVMSMKHLIAVAQAKRRQAHSQSFSHGIFSSFLCTTDVQGNSPSPSGVQSLLTGGASNVMQADIQGFNPCSSLASPSTHGHQSALRNQVDIEEVEERRGSSGNRTAGGSLSGGTEAAVARDAFEGMIETLSRTKESIGRATRLAIDCAKYGIANEVVELLIRKLETEPSFHRKVDLFFLVDSITQCSHSQKGIAGASYIPTVQAALPRLLGAAAPPGAAARENRRQCLKVLRLWLERKIIPDSILRPYMDDIGVSNDDTTAGLSLRRPSRAERAVDDPLREMEGMLVDEYGSNATFQLPGFLSSHVFEDEEEDFPSSSFKEAGDASAEETTPALGESETCAVLPNDRRHCILEDVDGELEMEDVSGHLKDERPLFTNGSFEIDSQHQSSDRTIETAPNNSSELLPLPEGSPPLPLDSPPPPPPLPPSPPPPPPPPSSPSPPPPPPPPPSLQPPPPPPSLQPPPPPSQPLPPPSQPLPPMSQLPPPPLPHSGPPPSLVPPASLPTQSSLLSQPFLPPQLSVQSSPQLAYQPPIPHEYCSTASGNQIVQMAGHGVHVDNALKSEMFPQQSSSFISTGLSSSQEPSGFNSSRQLEYGHNDIYLNPQISQPNQPFQQGNTSFTQRPLHPAPPQNTSSHFSYTKPAVQQHPQHPYPRPYSLPSPLDSQRRFVADEQWRMPSSDFKTNQRGGWMNGGRTPNGERTPSCSGPTYGQEGYFHPPLERPPANNIGFQHPAPNNLPAGAPIAGHGVSQMFPCRPDISALNCWRPA</sequence>
<feature type="domain" description="PWWP" evidence="9">
    <location>
        <begin position="22"/>
        <end position="79"/>
    </location>
</feature>
<dbReference type="GO" id="GO:0006397">
    <property type="term" value="P:mRNA processing"/>
    <property type="evidence" value="ECO:0007669"/>
    <property type="project" value="UniProtKB-KW"/>
</dbReference>
<feature type="region of interest" description="Disordered" evidence="8">
    <location>
        <begin position="366"/>
        <end position="388"/>
    </location>
</feature>
<dbReference type="EMBL" id="LRBV02000003">
    <property type="status" value="NOT_ANNOTATED_CDS"/>
    <property type="molecule type" value="Genomic_DNA"/>
</dbReference>
<comment type="subcellular location">
    <subcellularLocation>
        <location evidence="1">Nucleus</location>
    </subcellularLocation>
</comment>
<feature type="compositionally biased region" description="Polar residues" evidence="8">
    <location>
        <begin position="1372"/>
        <end position="1388"/>
    </location>
</feature>
<dbReference type="InterPro" id="IPR006569">
    <property type="entry name" value="CID_dom"/>
</dbReference>
<keyword evidence="4" id="KW-0805">Transcription regulation</keyword>
<name>A0A7N2L7L8_QUELO</name>
<dbReference type="Gene3D" id="2.30.30.140">
    <property type="match status" value="1"/>
</dbReference>
<feature type="region of interest" description="Disordered" evidence="8">
    <location>
        <begin position="1444"/>
        <end position="1499"/>
    </location>
</feature>